<accession>A0AAD3SVB7</accession>
<protein>
    <submittedName>
        <fullName evidence="1">Uncharacterized protein</fullName>
    </submittedName>
</protein>
<gene>
    <name evidence="1" type="ORF">Nepgr_018557</name>
</gene>
<dbReference type="AlphaFoldDB" id="A0AAD3SVB7"/>
<dbReference type="Proteomes" id="UP001279734">
    <property type="component" value="Unassembled WGS sequence"/>
</dbReference>
<proteinExistence type="predicted"/>
<organism evidence="1 2">
    <name type="scientific">Nepenthes gracilis</name>
    <name type="common">Slender pitcher plant</name>
    <dbReference type="NCBI Taxonomy" id="150966"/>
    <lineage>
        <taxon>Eukaryota</taxon>
        <taxon>Viridiplantae</taxon>
        <taxon>Streptophyta</taxon>
        <taxon>Embryophyta</taxon>
        <taxon>Tracheophyta</taxon>
        <taxon>Spermatophyta</taxon>
        <taxon>Magnoliopsida</taxon>
        <taxon>eudicotyledons</taxon>
        <taxon>Gunneridae</taxon>
        <taxon>Pentapetalae</taxon>
        <taxon>Caryophyllales</taxon>
        <taxon>Nepenthaceae</taxon>
        <taxon>Nepenthes</taxon>
    </lineage>
</organism>
<reference evidence="1" key="1">
    <citation type="submission" date="2023-05" db="EMBL/GenBank/DDBJ databases">
        <title>Nepenthes gracilis genome sequencing.</title>
        <authorList>
            <person name="Fukushima K."/>
        </authorList>
    </citation>
    <scope>NUCLEOTIDE SEQUENCE</scope>
    <source>
        <strain evidence="1">SING2019-196</strain>
    </source>
</reference>
<evidence type="ECO:0000313" key="2">
    <source>
        <dbReference type="Proteomes" id="UP001279734"/>
    </source>
</evidence>
<dbReference type="EMBL" id="BSYO01000017">
    <property type="protein sequence ID" value="GMH16716.1"/>
    <property type="molecule type" value="Genomic_DNA"/>
</dbReference>
<name>A0AAD3SVB7_NEPGR</name>
<keyword evidence="2" id="KW-1185">Reference proteome</keyword>
<sequence length="71" mass="8399">MKDLSRIYEKLSFDQKTLVAFILRMYLSFFVSCWCEGKFSCPIFFLDSTLSCLMQVCKRVTYEMSVSLVDR</sequence>
<comment type="caution">
    <text evidence="1">The sequence shown here is derived from an EMBL/GenBank/DDBJ whole genome shotgun (WGS) entry which is preliminary data.</text>
</comment>
<evidence type="ECO:0000313" key="1">
    <source>
        <dbReference type="EMBL" id="GMH16716.1"/>
    </source>
</evidence>